<dbReference type="Proteomes" id="UP000094444">
    <property type="component" value="Unassembled WGS sequence"/>
</dbReference>
<dbReference type="EMBL" id="MAVT02000024">
    <property type="protein sequence ID" value="POS80993.1"/>
    <property type="molecule type" value="Genomic_DNA"/>
</dbReference>
<comment type="caution">
    <text evidence="1">The sequence shown here is derived from an EMBL/GenBank/DDBJ whole genome shotgun (WGS) entry which is preliminary data.</text>
</comment>
<accession>A0A2P5IER7</accession>
<evidence type="ECO:0000313" key="1">
    <source>
        <dbReference type="EMBL" id="POS80993.1"/>
    </source>
</evidence>
<dbReference type="InParanoid" id="A0A2P5IER7"/>
<dbReference type="AlphaFoldDB" id="A0A2P5IER7"/>
<proteinExistence type="predicted"/>
<reference evidence="1" key="1">
    <citation type="submission" date="2017-09" db="EMBL/GenBank/DDBJ databases">
        <title>Polyketide synthases of a Diaporthe helianthi virulent isolate.</title>
        <authorList>
            <person name="Baroncelli R."/>
        </authorList>
    </citation>
    <scope>NUCLEOTIDE SEQUENCE [LARGE SCALE GENOMIC DNA]</scope>
    <source>
        <strain evidence="1">7/96</strain>
    </source>
</reference>
<keyword evidence="2" id="KW-1185">Reference proteome</keyword>
<protein>
    <submittedName>
        <fullName evidence="1">Uncharacterized protein</fullName>
    </submittedName>
</protein>
<dbReference type="OrthoDB" id="5191168at2759"/>
<organism evidence="1 2">
    <name type="scientific">Diaporthe helianthi</name>
    <dbReference type="NCBI Taxonomy" id="158607"/>
    <lineage>
        <taxon>Eukaryota</taxon>
        <taxon>Fungi</taxon>
        <taxon>Dikarya</taxon>
        <taxon>Ascomycota</taxon>
        <taxon>Pezizomycotina</taxon>
        <taxon>Sordariomycetes</taxon>
        <taxon>Sordariomycetidae</taxon>
        <taxon>Diaporthales</taxon>
        <taxon>Diaporthaceae</taxon>
        <taxon>Diaporthe</taxon>
    </lineage>
</organism>
<evidence type="ECO:0000313" key="2">
    <source>
        <dbReference type="Proteomes" id="UP000094444"/>
    </source>
</evidence>
<sequence>MGRLALEFNLYIFSLNFTSANMFTPRVIIAIMAFASATLADGENTTCWLGEIGESCYGHGNGCTPIGIKVLCALPDTGVDEMIFYDACYPPDLDTPFVEARDVQGRGTCRCLGLTGESDCGLEKL</sequence>
<name>A0A2P5IER7_DIAHE</name>
<gene>
    <name evidence="1" type="ORF">DHEL01_v200621</name>
</gene>